<dbReference type="OMA" id="YADYEDC"/>
<name>A0A8W8N0N9_MAGGI</name>
<accession>A0A8W8N0N9</accession>
<protein>
    <submittedName>
        <fullName evidence="1">Uncharacterized protein</fullName>
    </submittedName>
</protein>
<dbReference type="EnsemblMetazoa" id="G3839.11">
    <property type="protein sequence ID" value="G3839.11:cds"/>
    <property type="gene ID" value="G3839"/>
</dbReference>
<dbReference type="Proteomes" id="UP000005408">
    <property type="component" value="Unassembled WGS sequence"/>
</dbReference>
<evidence type="ECO:0000313" key="1">
    <source>
        <dbReference type="EnsemblMetazoa" id="G3839.11:cds"/>
    </source>
</evidence>
<evidence type="ECO:0000313" key="2">
    <source>
        <dbReference type="Proteomes" id="UP000005408"/>
    </source>
</evidence>
<dbReference type="AlphaFoldDB" id="A0A8W8N0N9"/>
<reference evidence="1" key="1">
    <citation type="submission" date="2022-08" db="UniProtKB">
        <authorList>
            <consortium name="EnsemblMetazoa"/>
        </authorList>
    </citation>
    <scope>IDENTIFICATION</scope>
    <source>
        <strain evidence="1">05x7-T-G4-1.051#20</strain>
    </source>
</reference>
<keyword evidence="2" id="KW-1185">Reference proteome</keyword>
<sequence>MFTRLHNVLCQEESAGLIDAGRQQRGVCSAYADYEDCIRTSIGKLRCRLLPSEAELHETDITNVYTKYPYQCTKTQNGWIAALTARSSAPGLLLSNPIPWFLLAISSWL</sequence>
<dbReference type="OrthoDB" id="10403160at2759"/>
<organism evidence="1 2">
    <name type="scientific">Magallana gigas</name>
    <name type="common">Pacific oyster</name>
    <name type="synonym">Crassostrea gigas</name>
    <dbReference type="NCBI Taxonomy" id="29159"/>
    <lineage>
        <taxon>Eukaryota</taxon>
        <taxon>Metazoa</taxon>
        <taxon>Spiralia</taxon>
        <taxon>Lophotrochozoa</taxon>
        <taxon>Mollusca</taxon>
        <taxon>Bivalvia</taxon>
        <taxon>Autobranchia</taxon>
        <taxon>Pteriomorphia</taxon>
        <taxon>Ostreida</taxon>
        <taxon>Ostreoidea</taxon>
        <taxon>Ostreidae</taxon>
        <taxon>Magallana</taxon>
    </lineage>
</organism>
<proteinExistence type="predicted"/>